<feature type="region of interest" description="Disordered" evidence="1">
    <location>
        <begin position="1"/>
        <end position="36"/>
    </location>
</feature>
<evidence type="ECO:0000256" key="2">
    <source>
        <dbReference type="SAM" id="Phobius"/>
    </source>
</evidence>
<proteinExistence type="predicted"/>
<keyword evidence="2" id="KW-0472">Membrane</keyword>
<dbReference type="OrthoDB" id="6431331at2759"/>
<sequence>MAMITEEPEEKEERKPLVKNRKAETPSTKPGKVTDSPTPTANAFVFWAYFTLAVSVVTLGFVFLSSLSPQNDKAWFLSLPNDVRQYYSKGRTIKVQLNPNQPAIEVFAVEEGPRDAETVVLVHGFGCSSYSFRHVIRSLGSSGIHAVAFDLPGSGFSDKSTLQEDERWGGVLGNLWDVYSDIKEKGLFWGFDQLIETGQIPYEEREIRVSATRSIKPLSLKSEEMGRVIGQVIDTLGFSPVHLVLHDSAVGMGASWSLENSRSVSSLTLLDSDSKSIALPLCVLEMPVLREFVLGFSFAFAGFLRLCCTRSIEMSVAEAHRVLLKGRDGRRAVVGIGKGLNYSFSLEEWAGSEAVKGMPLQVLWSSNWSEAWSKEGHQVAEAVPRATFVSHSGGRWPQEDAADEIAESIAQFVFSLPKSVRHVNKEPLPDHIQKMFDEVNDGAHEIHHHDHSHGDHGHHHQHHGSHEHMHAGYMDAYGLGHGWGS</sequence>
<feature type="compositionally biased region" description="Basic and acidic residues" evidence="1">
    <location>
        <begin position="445"/>
        <end position="455"/>
    </location>
</feature>
<dbReference type="EMBL" id="JAMYWD010000011">
    <property type="protein sequence ID" value="KAJ4955533.1"/>
    <property type="molecule type" value="Genomic_DNA"/>
</dbReference>
<dbReference type="Proteomes" id="UP001141806">
    <property type="component" value="Unassembled WGS sequence"/>
</dbReference>
<dbReference type="InterPro" id="IPR000073">
    <property type="entry name" value="AB_hydrolase_1"/>
</dbReference>
<dbReference type="SUPFAM" id="SSF53474">
    <property type="entry name" value="alpha/beta-Hydrolases"/>
    <property type="match status" value="1"/>
</dbReference>
<protein>
    <recommendedName>
        <fullName evidence="3">AB hydrolase-1 domain-containing protein</fullName>
    </recommendedName>
</protein>
<name>A0A9Q0JZ44_9MAGN</name>
<keyword evidence="5" id="KW-1185">Reference proteome</keyword>
<keyword evidence="2" id="KW-1133">Transmembrane helix</keyword>
<organism evidence="4 5">
    <name type="scientific">Protea cynaroides</name>
    <dbReference type="NCBI Taxonomy" id="273540"/>
    <lineage>
        <taxon>Eukaryota</taxon>
        <taxon>Viridiplantae</taxon>
        <taxon>Streptophyta</taxon>
        <taxon>Embryophyta</taxon>
        <taxon>Tracheophyta</taxon>
        <taxon>Spermatophyta</taxon>
        <taxon>Magnoliopsida</taxon>
        <taxon>Proteales</taxon>
        <taxon>Proteaceae</taxon>
        <taxon>Protea</taxon>
    </lineage>
</organism>
<dbReference type="InterPro" id="IPR029058">
    <property type="entry name" value="AB_hydrolase_fold"/>
</dbReference>
<evidence type="ECO:0000313" key="5">
    <source>
        <dbReference type="Proteomes" id="UP001141806"/>
    </source>
</evidence>
<evidence type="ECO:0000313" key="4">
    <source>
        <dbReference type="EMBL" id="KAJ4955533.1"/>
    </source>
</evidence>
<feature type="compositionally biased region" description="Acidic residues" evidence="1">
    <location>
        <begin position="1"/>
        <end position="10"/>
    </location>
</feature>
<dbReference type="AlphaFoldDB" id="A0A9Q0JZ44"/>
<keyword evidence="2" id="KW-0812">Transmembrane</keyword>
<accession>A0A9Q0JZ44</accession>
<feature type="region of interest" description="Disordered" evidence="1">
    <location>
        <begin position="445"/>
        <end position="468"/>
    </location>
</feature>
<dbReference type="PANTHER" id="PTHR43329">
    <property type="entry name" value="EPOXIDE HYDROLASE"/>
    <property type="match status" value="1"/>
</dbReference>
<dbReference type="Gene3D" id="3.40.50.1820">
    <property type="entry name" value="alpha/beta hydrolase"/>
    <property type="match status" value="1"/>
</dbReference>
<gene>
    <name evidence="4" type="ORF">NE237_012316</name>
</gene>
<feature type="domain" description="AB hydrolase-1" evidence="3">
    <location>
        <begin position="118"/>
        <end position="279"/>
    </location>
</feature>
<reference evidence="4" key="1">
    <citation type="journal article" date="2023" name="Plant J.">
        <title>The genome of the king protea, Protea cynaroides.</title>
        <authorList>
            <person name="Chang J."/>
            <person name="Duong T.A."/>
            <person name="Schoeman C."/>
            <person name="Ma X."/>
            <person name="Roodt D."/>
            <person name="Barker N."/>
            <person name="Li Z."/>
            <person name="Van de Peer Y."/>
            <person name="Mizrachi E."/>
        </authorList>
    </citation>
    <scope>NUCLEOTIDE SEQUENCE</scope>
    <source>
        <tissue evidence="4">Young leaves</tissue>
    </source>
</reference>
<feature type="transmembrane region" description="Helical" evidence="2">
    <location>
        <begin position="44"/>
        <end position="64"/>
    </location>
</feature>
<dbReference type="Pfam" id="PF00561">
    <property type="entry name" value="Abhydrolase_1"/>
    <property type="match status" value="1"/>
</dbReference>
<comment type="caution">
    <text evidence="4">The sequence shown here is derived from an EMBL/GenBank/DDBJ whole genome shotgun (WGS) entry which is preliminary data.</text>
</comment>
<evidence type="ECO:0000259" key="3">
    <source>
        <dbReference type="Pfam" id="PF00561"/>
    </source>
</evidence>
<evidence type="ECO:0000256" key="1">
    <source>
        <dbReference type="SAM" id="MobiDB-lite"/>
    </source>
</evidence>
<feature type="compositionally biased region" description="Basic and acidic residues" evidence="1">
    <location>
        <begin position="11"/>
        <end position="24"/>
    </location>
</feature>